<dbReference type="SUPFAM" id="SSF51735">
    <property type="entry name" value="NAD(P)-binding Rossmann-fold domains"/>
    <property type="match status" value="1"/>
</dbReference>
<dbReference type="RefSeq" id="WP_349805011.1">
    <property type="nucleotide sequence ID" value="NZ_JBEGDP010000016.1"/>
</dbReference>
<keyword evidence="2" id="KW-0560">Oxidoreductase</keyword>
<evidence type="ECO:0000259" key="3">
    <source>
        <dbReference type="SMART" id="SM00822"/>
    </source>
</evidence>
<dbReference type="EMBL" id="JBEGDP010000016">
    <property type="protein sequence ID" value="MEQ7848381.1"/>
    <property type="molecule type" value="Genomic_DNA"/>
</dbReference>
<dbReference type="CDD" id="cd05233">
    <property type="entry name" value="SDR_c"/>
    <property type="match status" value="1"/>
</dbReference>
<dbReference type="Gene3D" id="3.40.50.720">
    <property type="entry name" value="NAD(P)-binding Rossmann-like Domain"/>
    <property type="match status" value="1"/>
</dbReference>
<dbReference type="InterPro" id="IPR036291">
    <property type="entry name" value="NAD(P)-bd_dom_sf"/>
</dbReference>
<comment type="caution">
    <text evidence="4">The sequence shown here is derived from an EMBL/GenBank/DDBJ whole genome shotgun (WGS) entry which is preliminary data.</text>
</comment>
<evidence type="ECO:0000256" key="2">
    <source>
        <dbReference type="ARBA" id="ARBA00023002"/>
    </source>
</evidence>
<dbReference type="PRINTS" id="PR00081">
    <property type="entry name" value="GDHRDH"/>
</dbReference>
<reference evidence="4 5" key="1">
    <citation type="submission" date="2024-02" db="EMBL/GenBank/DDBJ databases">
        <title>Full genome sequence of Nocardioides kribbensis.</title>
        <authorList>
            <person name="Poletto B.L."/>
            <person name="Silva G."/>
            <person name="Galante D."/>
            <person name="Campos K.R."/>
            <person name="Santos M.B.N."/>
            <person name="Sacchi C.T."/>
        </authorList>
    </citation>
    <scope>NUCLEOTIDE SEQUENCE [LARGE SCALE GENOMIC DNA]</scope>
    <source>
        <strain evidence="4 5">O4R</strain>
    </source>
</reference>
<dbReference type="PANTHER" id="PTHR44196">
    <property type="entry name" value="DEHYDROGENASE/REDUCTASE SDR FAMILY MEMBER 7B"/>
    <property type="match status" value="1"/>
</dbReference>
<protein>
    <submittedName>
        <fullName evidence="4">SDR family NAD(P)-dependent oxidoreductase</fullName>
    </submittedName>
</protein>
<dbReference type="Pfam" id="PF00106">
    <property type="entry name" value="adh_short"/>
    <property type="match status" value="1"/>
</dbReference>
<organism evidence="4 5">
    <name type="scientific">Nocardioides kribbensis</name>
    <dbReference type="NCBI Taxonomy" id="305517"/>
    <lineage>
        <taxon>Bacteria</taxon>
        <taxon>Bacillati</taxon>
        <taxon>Actinomycetota</taxon>
        <taxon>Actinomycetes</taxon>
        <taxon>Propionibacteriales</taxon>
        <taxon>Nocardioidaceae</taxon>
        <taxon>Nocardioides</taxon>
    </lineage>
</organism>
<name>A0ABV1P0T5_9ACTN</name>
<accession>A0ABV1P0T5</accession>
<evidence type="ECO:0000313" key="4">
    <source>
        <dbReference type="EMBL" id="MEQ7848381.1"/>
    </source>
</evidence>
<dbReference type="InterPro" id="IPR020904">
    <property type="entry name" value="Sc_DH/Rdtase_CS"/>
</dbReference>
<dbReference type="PANTHER" id="PTHR44196:SF1">
    <property type="entry name" value="DEHYDROGENASE_REDUCTASE SDR FAMILY MEMBER 7B"/>
    <property type="match status" value="1"/>
</dbReference>
<dbReference type="InterPro" id="IPR002347">
    <property type="entry name" value="SDR_fam"/>
</dbReference>
<dbReference type="Proteomes" id="UP001482520">
    <property type="component" value="Unassembled WGS sequence"/>
</dbReference>
<evidence type="ECO:0000256" key="1">
    <source>
        <dbReference type="ARBA" id="ARBA00006484"/>
    </source>
</evidence>
<feature type="domain" description="Ketoreductase" evidence="3">
    <location>
        <begin position="43"/>
        <end position="303"/>
    </location>
</feature>
<dbReference type="SMART" id="SM00822">
    <property type="entry name" value="PKS_KR"/>
    <property type="match status" value="1"/>
</dbReference>
<comment type="similarity">
    <text evidence="1">Belongs to the short-chain dehydrogenases/reductases (SDR) family.</text>
</comment>
<sequence length="309" mass="32754">MPSLPSFLPRLPRLPLPLLLPAPAAVARAAGLLRRSDAGPHPRVVVVTGASSGIGRATALELSRRGDHVVLVARREEVLDEVAEVCRDEGAASALVLPADLDVDEDVAALVDLVLERHGRVDALVHSAGVVAYGRAEELDAETFDAVVRTNLLASANVARHTMRVLRRQERGVLVLVGSLLGHVAVPDMTPYVVSKWGVRALARQLQIESSDLPHVHVCHVSPGSVDTPIYDSALDSAGMVNRPPPPSISPERVGRQLVACLDAPGPRAQTGLTNYALVAAFTLAPAVWDRAIGPAFDLLSRRPAGTQD</sequence>
<proteinExistence type="inferred from homology"/>
<evidence type="ECO:0000313" key="5">
    <source>
        <dbReference type="Proteomes" id="UP001482520"/>
    </source>
</evidence>
<dbReference type="InterPro" id="IPR057326">
    <property type="entry name" value="KR_dom"/>
</dbReference>
<keyword evidence="5" id="KW-1185">Reference proteome</keyword>
<gene>
    <name evidence="4" type="ORF">V6R90_13940</name>
</gene>
<dbReference type="PROSITE" id="PS00061">
    <property type="entry name" value="ADH_SHORT"/>
    <property type="match status" value="1"/>
</dbReference>